<dbReference type="InterPro" id="IPR013783">
    <property type="entry name" value="Ig-like_fold"/>
</dbReference>
<proteinExistence type="inferred from homology"/>
<evidence type="ECO:0000256" key="6">
    <source>
        <dbReference type="ARBA" id="ARBA00012754"/>
    </source>
</evidence>
<dbReference type="Gene3D" id="2.60.40.10">
    <property type="entry name" value="Immunoglobulins"/>
    <property type="match status" value="3"/>
</dbReference>
<dbReference type="EMBL" id="JAQQWI010000018">
    <property type="protein sequence ID" value="KAK8000850.1"/>
    <property type="molecule type" value="Genomic_DNA"/>
</dbReference>
<evidence type="ECO:0000256" key="5">
    <source>
        <dbReference type="ARBA" id="ARBA00011738"/>
    </source>
</evidence>
<dbReference type="SUPFAM" id="SSF49785">
    <property type="entry name" value="Galactose-binding domain-like"/>
    <property type="match status" value="1"/>
</dbReference>
<evidence type="ECO:0000256" key="8">
    <source>
        <dbReference type="ARBA" id="ARBA00022525"/>
    </source>
</evidence>
<dbReference type="PANTHER" id="PTHR43730">
    <property type="entry name" value="BETA-MANNOSIDASE"/>
    <property type="match status" value="1"/>
</dbReference>
<evidence type="ECO:0000256" key="9">
    <source>
        <dbReference type="ARBA" id="ARBA00022729"/>
    </source>
</evidence>
<dbReference type="InterPro" id="IPR036156">
    <property type="entry name" value="Beta-gal/glucu_dom_sf"/>
</dbReference>
<keyword evidence="10 17" id="KW-0378">Hydrolase</keyword>
<gene>
    <name evidence="17" type="ORF">PG991_013072</name>
</gene>
<feature type="domain" description="Mannosidase Ig/CBM-like" evidence="15">
    <location>
        <begin position="739"/>
        <end position="828"/>
    </location>
</feature>
<evidence type="ECO:0000256" key="10">
    <source>
        <dbReference type="ARBA" id="ARBA00022801"/>
    </source>
</evidence>
<evidence type="ECO:0000256" key="12">
    <source>
        <dbReference type="ARBA" id="ARBA00023295"/>
    </source>
</evidence>
<dbReference type="InterPro" id="IPR054593">
    <property type="entry name" value="Beta-mannosidase-like_N2"/>
</dbReference>
<evidence type="ECO:0000259" key="16">
    <source>
        <dbReference type="Pfam" id="PF22666"/>
    </source>
</evidence>
<protein>
    <recommendedName>
        <fullName evidence="7">Beta-mannosidase A</fullName>
        <ecNumber evidence="6">3.2.1.25</ecNumber>
    </recommendedName>
    <alternativeName>
        <fullName evidence="13">Mannanase A</fullName>
    </alternativeName>
</protein>
<evidence type="ECO:0000256" key="2">
    <source>
        <dbReference type="ARBA" id="ARBA00004613"/>
    </source>
</evidence>
<keyword evidence="11" id="KW-0325">Glycoprotein</keyword>
<dbReference type="InterPro" id="IPR050887">
    <property type="entry name" value="Beta-mannosidase_GH2"/>
</dbReference>
<dbReference type="InterPro" id="IPR017853">
    <property type="entry name" value="GH"/>
</dbReference>
<evidence type="ECO:0000313" key="18">
    <source>
        <dbReference type="Proteomes" id="UP001396898"/>
    </source>
</evidence>
<keyword evidence="18" id="KW-1185">Reference proteome</keyword>
<dbReference type="GO" id="GO:0016787">
    <property type="term" value="F:hydrolase activity"/>
    <property type="evidence" value="ECO:0007669"/>
    <property type="project" value="UniProtKB-KW"/>
</dbReference>
<organism evidence="17 18">
    <name type="scientific">Apiospora marii</name>
    <dbReference type="NCBI Taxonomy" id="335849"/>
    <lineage>
        <taxon>Eukaryota</taxon>
        <taxon>Fungi</taxon>
        <taxon>Dikarya</taxon>
        <taxon>Ascomycota</taxon>
        <taxon>Pezizomycotina</taxon>
        <taxon>Sordariomycetes</taxon>
        <taxon>Xylariomycetidae</taxon>
        <taxon>Amphisphaeriales</taxon>
        <taxon>Apiosporaceae</taxon>
        <taxon>Apiospora</taxon>
    </lineage>
</organism>
<dbReference type="SUPFAM" id="SSF51445">
    <property type="entry name" value="(Trans)glycosidases"/>
    <property type="match status" value="1"/>
</dbReference>
<sequence>MALQVPLVLGDGIASGTSSPGIVDLSDSKWTLSNPAMDISVPASFPSYAHIDLYANHVIGNPEYGLNDFNLRWIWKQNWTYITSIPDIFPDYDQSFLLFQGLDTFTTIELCGQHIAHTNNQFRQYHFNVTDVLAHCEGPAALSLNFGSAPHITEDIANEAGQTDWPYGVNSLFTIPHRQFMRKEQNDFGWDWGPAFAPSGPWLPGFVVQLNRGQQVHPRNVLVDIYREGQRNNLIPDQSKPWVVNASIDYIGKPIDNPSLNFVLRDAMNQTVAEGALQNVTSAPGVVTGLTTVPSEGVDLWWPVGMGPQTLYWLTVNAIGPGNITVASVTRRVGFRTIVLNSLPVPDEEIAMGVAPGNHWHFEINGHPFFAKGSNFIPPDVFWPRVTPQRIRSLFDTVIAGNQNMLRVWSSGAYSPDFMFDAADEMGVLLWTEFEFGDSFYPVDKDFLDNVYEEAVYQVRRVNHHPSLTYWAGGNEMEQILLYAKQTHPSEFERIKGEYEKLFLSTLFPAVFENSRSISYSPSSTSNGFISLNFTDAPYMQQRYDDKEPGHIYGDTDYYQYDSSVAFNTSVYPFGRFANEFGYHSMPALHTWQEYVPEDELSFNSTTVIYRNRHYPPGGLNTSNWQNTSMGMAEMTVAAERWYPTPNKTNSIANFSAWCWTTQVFQADYYGSQIQFYRRGSGLPQRTLGSLYWQLEDQWAAPTWAGVDRAGRWKLLHYRARDLYSHVIVSPFWNATTRELELWVSSDLWEGVRGTVDAQWYTWDGEEVNMEGGLRGQEVMVGALNSTKVSTTTLDDHADNLVMKATLMATGKLPNSGEMTTFRHTNWFHATPLSQAKLVDPGLALEYVAEDKRFTVKATSGVSAWTWLDTPAGAIVAFDDNGFWLGKGETKKLGYRVIRDDTDGSWVKQVAIQSLWNNTLAE</sequence>
<keyword evidence="8" id="KW-0964">Secreted</keyword>
<dbReference type="Pfam" id="PF17753">
    <property type="entry name" value="Ig_mannosidase"/>
    <property type="match status" value="1"/>
</dbReference>
<dbReference type="PANTHER" id="PTHR43730:SF5">
    <property type="entry name" value="BETA-MANNOSIDASE A"/>
    <property type="match status" value="1"/>
</dbReference>
<dbReference type="InterPro" id="IPR041447">
    <property type="entry name" value="Mannosidase_ig"/>
</dbReference>
<evidence type="ECO:0000256" key="4">
    <source>
        <dbReference type="ARBA" id="ARBA00007483"/>
    </source>
</evidence>
<feature type="domain" description="Beta-mannosidase-like galactose-binding" evidence="16">
    <location>
        <begin position="30"/>
        <end position="202"/>
    </location>
</feature>
<evidence type="ECO:0000256" key="7">
    <source>
        <dbReference type="ARBA" id="ARBA00021795"/>
    </source>
</evidence>
<evidence type="ECO:0000313" key="17">
    <source>
        <dbReference type="EMBL" id="KAK8000850.1"/>
    </source>
</evidence>
<accession>A0ABR1R4W2</accession>
<dbReference type="Gene3D" id="3.20.20.80">
    <property type="entry name" value="Glycosidases"/>
    <property type="match status" value="1"/>
</dbReference>
<evidence type="ECO:0000256" key="3">
    <source>
        <dbReference type="ARBA" id="ARBA00004740"/>
    </source>
</evidence>
<evidence type="ECO:0000256" key="1">
    <source>
        <dbReference type="ARBA" id="ARBA00000829"/>
    </source>
</evidence>
<keyword evidence="9" id="KW-0732">Signal</keyword>
<comment type="caution">
    <text evidence="17">The sequence shown here is derived from an EMBL/GenBank/DDBJ whole genome shotgun (WGS) entry which is preliminary data.</text>
</comment>
<name>A0ABR1R4W2_9PEZI</name>
<dbReference type="SUPFAM" id="SSF49303">
    <property type="entry name" value="beta-Galactosidase/glucuronidase domain"/>
    <property type="match status" value="1"/>
</dbReference>
<keyword evidence="12" id="KW-0326">Glycosidase</keyword>
<comment type="subcellular location">
    <subcellularLocation>
        <location evidence="2">Secreted</location>
    </subcellularLocation>
</comment>
<evidence type="ECO:0000259" key="14">
    <source>
        <dbReference type="Pfam" id="PF17753"/>
    </source>
</evidence>
<dbReference type="Gene3D" id="2.60.120.260">
    <property type="entry name" value="Galactose-binding domain-like"/>
    <property type="match status" value="1"/>
</dbReference>
<reference evidence="17 18" key="1">
    <citation type="submission" date="2023-01" db="EMBL/GenBank/DDBJ databases">
        <title>Analysis of 21 Apiospora genomes using comparative genomics revels a genus with tremendous synthesis potential of carbohydrate active enzymes and secondary metabolites.</title>
        <authorList>
            <person name="Sorensen T."/>
        </authorList>
    </citation>
    <scope>NUCLEOTIDE SEQUENCE [LARGE SCALE GENOMIC DNA]</scope>
    <source>
        <strain evidence="17 18">CBS 20057</strain>
    </source>
</reference>
<evidence type="ECO:0000256" key="13">
    <source>
        <dbReference type="ARBA" id="ARBA00031061"/>
    </source>
</evidence>
<comment type="catalytic activity">
    <reaction evidence="1">
        <text>Hydrolysis of terminal, non-reducing beta-D-mannose residues in beta-D-mannosides.</text>
        <dbReference type="EC" id="3.2.1.25"/>
    </reaction>
</comment>
<dbReference type="Pfam" id="PF17786">
    <property type="entry name" value="Mannosidase_ig"/>
    <property type="match status" value="1"/>
</dbReference>
<dbReference type="EC" id="3.2.1.25" evidence="6"/>
<dbReference type="Proteomes" id="UP001396898">
    <property type="component" value="Unassembled WGS sequence"/>
</dbReference>
<evidence type="ECO:0000259" key="15">
    <source>
        <dbReference type="Pfam" id="PF17786"/>
    </source>
</evidence>
<dbReference type="InterPro" id="IPR008979">
    <property type="entry name" value="Galactose-bd-like_sf"/>
</dbReference>
<comment type="subunit">
    <text evidence="5">Homodimer.</text>
</comment>
<comment type="similarity">
    <text evidence="4">Belongs to the glycosyl hydrolase 2 family. Beta-mannosidase A subfamily.</text>
</comment>
<dbReference type="InterPro" id="IPR041625">
    <property type="entry name" value="Beta-mannosidase_Ig"/>
</dbReference>
<dbReference type="Pfam" id="PF22666">
    <property type="entry name" value="Glyco_hydro_2_N2"/>
    <property type="match status" value="1"/>
</dbReference>
<evidence type="ECO:0000256" key="11">
    <source>
        <dbReference type="ARBA" id="ARBA00023180"/>
    </source>
</evidence>
<feature type="domain" description="Beta-mannosidase Ig-fold" evidence="14">
    <location>
        <begin position="838"/>
        <end position="918"/>
    </location>
</feature>
<comment type="pathway">
    <text evidence="3">Glycan metabolism; N-glycan degradation.</text>
</comment>